<feature type="domain" description="HTH gntR-type" evidence="4">
    <location>
        <begin position="3"/>
        <end position="71"/>
    </location>
</feature>
<evidence type="ECO:0000256" key="1">
    <source>
        <dbReference type="ARBA" id="ARBA00023015"/>
    </source>
</evidence>
<dbReference type="InterPro" id="IPR036388">
    <property type="entry name" value="WH-like_DNA-bd_sf"/>
</dbReference>
<dbReference type="InterPro" id="IPR011711">
    <property type="entry name" value="GntR_C"/>
</dbReference>
<dbReference type="SUPFAM" id="SSF46785">
    <property type="entry name" value="Winged helix' DNA-binding domain"/>
    <property type="match status" value="1"/>
</dbReference>
<evidence type="ECO:0000313" key="5">
    <source>
        <dbReference type="EMBL" id="MCG4617399.1"/>
    </source>
</evidence>
<accession>A0AAJ1BAM8</accession>
<keyword evidence="1" id="KW-0805">Transcription regulation</keyword>
<dbReference type="SMART" id="SM00345">
    <property type="entry name" value="HTH_GNTR"/>
    <property type="match status" value="1"/>
</dbReference>
<keyword evidence="2" id="KW-0238">DNA-binding</keyword>
<dbReference type="PANTHER" id="PTHR43537:SF44">
    <property type="entry name" value="GNTR FAMILY REGULATORY PROTEIN"/>
    <property type="match status" value="1"/>
</dbReference>
<name>A0AAJ1BAM8_9ACTO</name>
<protein>
    <submittedName>
        <fullName evidence="5">FadR family transcriptional regulator</fullName>
    </submittedName>
</protein>
<reference evidence="5" key="1">
    <citation type="submission" date="2022-01" db="EMBL/GenBank/DDBJ databases">
        <title>Collection of gut derived symbiotic bacterial strains cultured from healthy donors.</title>
        <authorList>
            <person name="Lin H."/>
            <person name="Kohout C."/>
            <person name="Waligurski E."/>
            <person name="Pamer E.G."/>
        </authorList>
    </citation>
    <scope>NUCLEOTIDE SEQUENCE</scope>
    <source>
        <strain evidence="5">DFI.7.46</strain>
    </source>
</reference>
<evidence type="ECO:0000259" key="4">
    <source>
        <dbReference type="PROSITE" id="PS50949"/>
    </source>
</evidence>
<dbReference type="PROSITE" id="PS50949">
    <property type="entry name" value="HTH_GNTR"/>
    <property type="match status" value="1"/>
</dbReference>
<comment type="caution">
    <text evidence="5">The sequence shown here is derived from an EMBL/GenBank/DDBJ whole genome shotgun (WGS) entry which is preliminary data.</text>
</comment>
<evidence type="ECO:0000313" key="6">
    <source>
        <dbReference type="Proteomes" id="UP001200537"/>
    </source>
</evidence>
<dbReference type="PRINTS" id="PR00035">
    <property type="entry name" value="HTHGNTR"/>
</dbReference>
<dbReference type="Proteomes" id="UP001200537">
    <property type="component" value="Unassembled WGS sequence"/>
</dbReference>
<dbReference type="SUPFAM" id="SSF48008">
    <property type="entry name" value="GntR ligand-binding domain-like"/>
    <property type="match status" value="1"/>
</dbReference>
<keyword evidence="3" id="KW-0804">Transcription</keyword>
<dbReference type="Pfam" id="PF00392">
    <property type="entry name" value="GntR"/>
    <property type="match status" value="1"/>
</dbReference>
<dbReference type="AlphaFoldDB" id="A0AAJ1BAM8"/>
<dbReference type="GO" id="GO:0003677">
    <property type="term" value="F:DNA binding"/>
    <property type="evidence" value="ECO:0007669"/>
    <property type="project" value="UniProtKB-KW"/>
</dbReference>
<dbReference type="EMBL" id="JAKNHJ010000004">
    <property type="protein sequence ID" value="MCG4617399.1"/>
    <property type="molecule type" value="Genomic_DNA"/>
</dbReference>
<dbReference type="SMART" id="SM00895">
    <property type="entry name" value="FCD"/>
    <property type="match status" value="1"/>
</dbReference>
<organism evidence="5 6">
    <name type="scientific">Varibaculum cambriense</name>
    <dbReference type="NCBI Taxonomy" id="184870"/>
    <lineage>
        <taxon>Bacteria</taxon>
        <taxon>Bacillati</taxon>
        <taxon>Actinomycetota</taxon>
        <taxon>Actinomycetes</taxon>
        <taxon>Actinomycetales</taxon>
        <taxon>Actinomycetaceae</taxon>
        <taxon>Varibaculum</taxon>
    </lineage>
</organism>
<dbReference type="PANTHER" id="PTHR43537">
    <property type="entry name" value="TRANSCRIPTIONAL REGULATOR, GNTR FAMILY"/>
    <property type="match status" value="1"/>
</dbReference>
<proteinExistence type="predicted"/>
<dbReference type="InterPro" id="IPR036390">
    <property type="entry name" value="WH_DNA-bd_sf"/>
</dbReference>
<gene>
    <name evidence="5" type="ORF">L0M99_02655</name>
</gene>
<dbReference type="Gene3D" id="1.20.120.530">
    <property type="entry name" value="GntR ligand-binding domain-like"/>
    <property type="match status" value="1"/>
</dbReference>
<dbReference type="CDD" id="cd07377">
    <property type="entry name" value="WHTH_GntR"/>
    <property type="match status" value="1"/>
</dbReference>
<dbReference type="InterPro" id="IPR000524">
    <property type="entry name" value="Tscrpt_reg_HTH_GntR"/>
</dbReference>
<dbReference type="RefSeq" id="WP_238127643.1">
    <property type="nucleotide sequence ID" value="NZ_JAGZYF010000012.1"/>
</dbReference>
<evidence type="ECO:0000256" key="2">
    <source>
        <dbReference type="ARBA" id="ARBA00023125"/>
    </source>
</evidence>
<dbReference type="GO" id="GO:0003700">
    <property type="term" value="F:DNA-binding transcription factor activity"/>
    <property type="evidence" value="ECO:0007669"/>
    <property type="project" value="InterPro"/>
</dbReference>
<dbReference type="Pfam" id="PF07729">
    <property type="entry name" value="FCD"/>
    <property type="match status" value="1"/>
</dbReference>
<dbReference type="InterPro" id="IPR008920">
    <property type="entry name" value="TF_FadR/GntR_C"/>
</dbReference>
<sequence length="231" mass="25411">MSKDLAMRAMNGILERISSGEFTTSTPLPPESQLAEMLGVSRLTLREAVRVLKDRNVLQVVHGNGTFVLPLAQWTDLGTIATFLSRTEDPLDLGVSLLEIRRMIEVGTSGLAAARRSTADLENMARELEKYDQALERGDVPGAAAADLNFHQQIQNASGNPFISALMQPLEVALERSRQATAADRRVAMRAQSHHRRIYQAIKHADATGAKEAMRAHMTQTAEDLRTLKAK</sequence>
<evidence type="ECO:0000256" key="3">
    <source>
        <dbReference type="ARBA" id="ARBA00023163"/>
    </source>
</evidence>
<dbReference type="Gene3D" id="1.10.10.10">
    <property type="entry name" value="Winged helix-like DNA-binding domain superfamily/Winged helix DNA-binding domain"/>
    <property type="match status" value="1"/>
</dbReference>